<evidence type="ECO:0000313" key="1">
    <source>
        <dbReference type="EMBL" id="RBP08184.1"/>
    </source>
</evidence>
<proteinExistence type="predicted"/>
<dbReference type="EMBL" id="QNRK01000026">
    <property type="protein sequence ID" value="RBP08184.1"/>
    <property type="molecule type" value="Genomic_DNA"/>
</dbReference>
<sequence>MRHDFDAIPEAAGRRNGVGSLLTRMYRDIGLAAVADALGLLTAEFEGDLAQSIERGVYFLLPTAPALRIDLAA</sequence>
<protein>
    <submittedName>
        <fullName evidence="1">Uncharacterized protein</fullName>
    </submittedName>
</protein>
<reference evidence="1 2" key="1">
    <citation type="submission" date="2018-06" db="EMBL/GenBank/DDBJ databases">
        <title>Genomic Encyclopedia of Type Strains, Phase IV (KMG-IV): sequencing the most valuable type-strain genomes for metagenomic binning, comparative biology and taxonomic classification.</title>
        <authorList>
            <person name="Goeker M."/>
        </authorList>
    </citation>
    <scope>NUCLEOTIDE SEQUENCE [LARGE SCALE GENOMIC DNA]</scope>
    <source>
        <strain evidence="1 2">DSM 24875</strain>
    </source>
</reference>
<comment type="caution">
    <text evidence="1">The sequence shown here is derived from an EMBL/GenBank/DDBJ whole genome shotgun (WGS) entry which is preliminary data.</text>
</comment>
<dbReference type="RefSeq" id="WP_113891222.1">
    <property type="nucleotide sequence ID" value="NZ_QNRK01000026.1"/>
</dbReference>
<accession>A0A366F0Q6</accession>
<evidence type="ECO:0000313" key="2">
    <source>
        <dbReference type="Proteomes" id="UP000253529"/>
    </source>
</evidence>
<dbReference type="AlphaFoldDB" id="A0A366F0Q6"/>
<organism evidence="1 2">
    <name type="scientific">Roseiarcus fermentans</name>
    <dbReference type="NCBI Taxonomy" id="1473586"/>
    <lineage>
        <taxon>Bacteria</taxon>
        <taxon>Pseudomonadati</taxon>
        <taxon>Pseudomonadota</taxon>
        <taxon>Alphaproteobacteria</taxon>
        <taxon>Hyphomicrobiales</taxon>
        <taxon>Roseiarcaceae</taxon>
        <taxon>Roseiarcus</taxon>
    </lineage>
</organism>
<gene>
    <name evidence="1" type="ORF">DFR50_12629</name>
</gene>
<name>A0A366F0Q6_9HYPH</name>
<dbReference type="Proteomes" id="UP000253529">
    <property type="component" value="Unassembled WGS sequence"/>
</dbReference>
<keyword evidence="2" id="KW-1185">Reference proteome</keyword>